<sequence length="310" mass="33894">MNATLFKTHTVKIDTLGEYLQQVRKILNLDMKTVSLLTQIKPSYLELLEAGRFEQLPADVYIRGFLKSLAEFYHIKEQVLIDQYEKEQGYDLAPPILQLEKTNWLSLTPRTLIIGFSLLVALTAVIYVLDQIRSVWAPPYLSLLEPAGDQTVDGNSIVVSGKGEIGAEIFINNQPVLLDSTGQFTEILLLSPGLNVVEISEKNKFGKISKLTRQITSKSTSLEPVVPAAINLTINIGPGSAWVYLEVDGAVVQRGTMLPGSTKTVSAKSDIVLTSANAGSTSIVFNGKELGLLGREGEVIRNVQFSSSSQ</sequence>
<feature type="domain" description="Cytoskeleton protein RodZ-like C-terminal" evidence="2">
    <location>
        <begin position="239"/>
        <end position="301"/>
    </location>
</feature>
<dbReference type="Gene3D" id="1.10.260.40">
    <property type="entry name" value="lambda repressor-like DNA-binding domains"/>
    <property type="match status" value="1"/>
</dbReference>
<keyword evidence="1" id="KW-0812">Transmembrane</keyword>
<dbReference type="InterPro" id="IPR050400">
    <property type="entry name" value="Bact_Cytoskel_RodZ"/>
</dbReference>
<dbReference type="InterPro" id="IPR025194">
    <property type="entry name" value="RodZ-like_C"/>
</dbReference>
<dbReference type="Pfam" id="PF13464">
    <property type="entry name" value="RodZ_C"/>
    <property type="match status" value="1"/>
</dbReference>
<dbReference type="PANTHER" id="PTHR34475:SF1">
    <property type="entry name" value="CYTOSKELETON PROTEIN RODZ"/>
    <property type="match status" value="1"/>
</dbReference>
<reference evidence="3 4" key="1">
    <citation type="journal article" date="2016" name="Nat. Commun.">
        <title>Thousands of microbial genomes shed light on interconnected biogeochemical processes in an aquifer system.</title>
        <authorList>
            <person name="Anantharaman K."/>
            <person name="Brown C.T."/>
            <person name="Hug L.A."/>
            <person name="Sharon I."/>
            <person name="Castelle C.J."/>
            <person name="Probst A.J."/>
            <person name="Thomas B.C."/>
            <person name="Singh A."/>
            <person name="Wilkins M.J."/>
            <person name="Karaoz U."/>
            <person name="Brodie E.L."/>
            <person name="Williams K.H."/>
            <person name="Hubbard S.S."/>
            <person name="Banfield J.F."/>
        </authorList>
    </citation>
    <scope>NUCLEOTIDE SEQUENCE [LARGE SCALE GENOMIC DNA]</scope>
</reference>
<evidence type="ECO:0000313" key="4">
    <source>
        <dbReference type="Proteomes" id="UP000176233"/>
    </source>
</evidence>
<dbReference type="GO" id="GO:0003677">
    <property type="term" value="F:DNA binding"/>
    <property type="evidence" value="ECO:0007669"/>
    <property type="project" value="InterPro"/>
</dbReference>
<dbReference type="Gene3D" id="2.60.40.10">
    <property type="entry name" value="Immunoglobulins"/>
    <property type="match status" value="1"/>
</dbReference>
<keyword evidence="1" id="KW-1133">Transmembrane helix</keyword>
<proteinExistence type="predicted"/>
<dbReference type="InterPro" id="IPR010982">
    <property type="entry name" value="Lambda_DNA-bd_dom_sf"/>
</dbReference>
<dbReference type="Proteomes" id="UP000176233">
    <property type="component" value="Unassembled WGS sequence"/>
</dbReference>
<feature type="transmembrane region" description="Helical" evidence="1">
    <location>
        <begin position="111"/>
        <end position="129"/>
    </location>
</feature>
<dbReference type="PANTHER" id="PTHR34475">
    <property type="match status" value="1"/>
</dbReference>
<protein>
    <recommendedName>
        <fullName evidence="2">Cytoskeleton protein RodZ-like C-terminal domain-containing protein</fullName>
    </recommendedName>
</protein>
<name>A0A1F5NS54_9BACT</name>
<dbReference type="EMBL" id="MFEJ01000011">
    <property type="protein sequence ID" value="OGE80477.1"/>
    <property type="molecule type" value="Genomic_DNA"/>
</dbReference>
<evidence type="ECO:0000259" key="2">
    <source>
        <dbReference type="Pfam" id="PF13464"/>
    </source>
</evidence>
<dbReference type="AlphaFoldDB" id="A0A1F5NS54"/>
<comment type="caution">
    <text evidence="3">The sequence shown here is derived from an EMBL/GenBank/DDBJ whole genome shotgun (WGS) entry which is preliminary data.</text>
</comment>
<organism evidence="3 4">
    <name type="scientific">Candidatus Doudnabacteria bacterium RIFCSPHIGHO2_01_FULL_45_18</name>
    <dbReference type="NCBI Taxonomy" id="1817823"/>
    <lineage>
        <taxon>Bacteria</taxon>
        <taxon>Candidatus Doudnaibacteriota</taxon>
    </lineage>
</organism>
<accession>A0A1F5NS54</accession>
<evidence type="ECO:0000313" key="3">
    <source>
        <dbReference type="EMBL" id="OGE80477.1"/>
    </source>
</evidence>
<dbReference type="InterPro" id="IPR013783">
    <property type="entry name" value="Ig-like_fold"/>
</dbReference>
<dbReference type="Pfam" id="PF13413">
    <property type="entry name" value="HTH_25"/>
    <property type="match status" value="1"/>
</dbReference>
<gene>
    <name evidence="3" type="ORF">A2660_01290</name>
</gene>
<evidence type="ECO:0000256" key="1">
    <source>
        <dbReference type="SAM" id="Phobius"/>
    </source>
</evidence>
<keyword evidence="1" id="KW-0472">Membrane</keyword>